<feature type="signal peptide" evidence="2">
    <location>
        <begin position="1"/>
        <end position="21"/>
    </location>
</feature>
<dbReference type="PANTHER" id="PTHR43649">
    <property type="entry name" value="ARABINOSE-BINDING PROTEIN-RELATED"/>
    <property type="match status" value="1"/>
</dbReference>
<dbReference type="Pfam" id="PF01547">
    <property type="entry name" value="SBP_bac_1"/>
    <property type="match status" value="1"/>
</dbReference>
<dbReference type="SUPFAM" id="SSF53850">
    <property type="entry name" value="Periplasmic binding protein-like II"/>
    <property type="match status" value="1"/>
</dbReference>
<gene>
    <name evidence="3" type="ORF">HPT30_10055</name>
</gene>
<evidence type="ECO:0000313" key="4">
    <source>
        <dbReference type="Proteomes" id="UP000564806"/>
    </source>
</evidence>
<feature type="region of interest" description="Disordered" evidence="1">
    <location>
        <begin position="27"/>
        <end position="50"/>
    </location>
</feature>
<keyword evidence="4" id="KW-1185">Reference proteome</keyword>
<dbReference type="RefSeq" id="WP_175371262.1">
    <property type="nucleotide sequence ID" value="NZ_JABWCS010000203.1"/>
</dbReference>
<dbReference type="PROSITE" id="PS51257">
    <property type="entry name" value="PROKAR_LIPOPROTEIN"/>
    <property type="match status" value="1"/>
</dbReference>
<dbReference type="CDD" id="cd14748">
    <property type="entry name" value="PBP2_UgpB"/>
    <property type="match status" value="1"/>
</dbReference>
<dbReference type="Gene3D" id="3.40.190.10">
    <property type="entry name" value="Periplasmic binding protein-like II"/>
    <property type="match status" value="2"/>
</dbReference>
<dbReference type="InterPro" id="IPR006059">
    <property type="entry name" value="SBP"/>
</dbReference>
<dbReference type="PANTHER" id="PTHR43649:SF12">
    <property type="entry name" value="DIACETYLCHITOBIOSE BINDING PROTEIN DASA"/>
    <property type="match status" value="1"/>
</dbReference>
<accession>A0A850EJY5</accession>
<dbReference type="Proteomes" id="UP000564806">
    <property type="component" value="Unassembled WGS sequence"/>
</dbReference>
<protein>
    <submittedName>
        <fullName evidence="3">ABC transporter substrate-binding protein</fullName>
    </submittedName>
</protein>
<feature type="chain" id="PRO_5038984448" evidence="2">
    <location>
        <begin position="22"/>
        <end position="453"/>
    </location>
</feature>
<evidence type="ECO:0000256" key="2">
    <source>
        <dbReference type="SAM" id="SignalP"/>
    </source>
</evidence>
<dbReference type="EMBL" id="JABWCS010000203">
    <property type="protein sequence ID" value="NUU60686.1"/>
    <property type="molecule type" value="Genomic_DNA"/>
</dbReference>
<dbReference type="AlphaFoldDB" id="A0A850EJY5"/>
<comment type="caution">
    <text evidence="3">The sequence shown here is derived from an EMBL/GenBank/DDBJ whole genome shotgun (WGS) entry which is preliminary data.</text>
</comment>
<dbReference type="InterPro" id="IPR050490">
    <property type="entry name" value="Bact_solute-bd_prot1"/>
</dbReference>
<name>A0A850EJY5_9BACL</name>
<keyword evidence="2" id="KW-0732">Signal</keyword>
<organism evidence="3 4">
    <name type="scientific">Paenibacillus agri</name>
    <dbReference type="NCBI Taxonomy" id="2744309"/>
    <lineage>
        <taxon>Bacteria</taxon>
        <taxon>Bacillati</taxon>
        <taxon>Bacillota</taxon>
        <taxon>Bacilli</taxon>
        <taxon>Bacillales</taxon>
        <taxon>Paenibacillaceae</taxon>
        <taxon>Paenibacillus</taxon>
    </lineage>
</organism>
<evidence type="ECO:0000256" key="1">
    <source>
        <dbReference type="SAM" id="MobiDB-lite"/>
    </source>
</evidence>
<reference evidence="3" key="1">
    <citation type="submission" date="2020-06" db="EMBL/GenBank/DDBJ databases">
        <title>Paenibacillus sp. nov., isolated from soil.</title>
        <authorList>
            <person name="Seo Y.L."/>
        </authorList>
    </citation>
    <scope>NUCLEOTIDE SEQUENCE [LARGE SCALE GENOMIC DNA]</scope>
    <source>
        <strain evidence="3">JW14</strain>
    </source>
</reference>
<sequence length="453" mass="48716">MKLWKIVTLSLVTAILTIVTACSGSSNNGAKPVNQAGNVSKDNQQQPASSEENIELTFANWISTEDATKDAYNQLVEGFENAHPNIKIKSLGIPFNEYKDQVLIASTGGNTPDVLMANQSFTPAFGNANIVQPLETILGGDIIDDILPSSKAGVTFNGKVIAMPWAPHPNALFWNKTLFAKAGLDPNAPPKTWDELLKYAEAVAALKQDDKGNPIYGIGEANKTGAYTGQMLLRITLSHGGKFVDDQGKLIVNQGSALVESLQYLRDIANKNVAPVGAEIKDLRAMFGTGSLGMLVNGDFGRNTFRTTSGKGEVFDKEWGVTTVPVGATGRSETVFTEHQLLISSSTKHAEAAAEFVKYLVSKDAMVLYHKLNGVMSSRASVASLPELNEDDYAKVFNEQMKTASPFPTGNPAFEQAMKETSNLTVLATTTSEDIPAIIAKILPKLQELYAAK</sequence>
<evidence type="ECO:0000313" key="3">
    <source>
        <dbReference type="EMBL" id="NUU60686.1"/>
    </source>
</evidence>
<proteinExistence type="predicted"/>